<proteinExistence type="predicted"/>
<evidence type="ECO:0000313" key="1">
    <source>
        <dbReference type="EMBL" id="MDQ0158842.1"/>
    </source>
</evidence>
<sequence length="64" mass="7691">MENRMVLEMERHLSRQPVAECSNCHTEFYQGDEEVVIYDGEHFCDRQCLSEHLLENADFWEVEL</sequence>
<reference evidence="1 2" key="1">
    <citation type="submission" date="2023-07" db="EMBL/GenBank/DDBJ databases">
        <title>Genomic Encyclopedia of Type Strains, Phase IV (KMG-IV): sequencing the most valuable type-strain genomes for metagenomic binning, comparative biology and taxonomic classification.</title>
        <authorList>
            <person name="Goeker M."/>
        </authorList>
    </citation>
    <scope>NUCLEOTIDE SEQUENCE [LARGE SCALE GENOMIC DNA]</scope>
    <source>
        <strain evidence="1 2">DSM 16460</strain>
    </source>
</reference>
<comment type="caution">
    <text evidence="1">The sequence shown here is derived from an EMBL/GenBank/DDBJ whole genome shotgun (WGS) entry which is preliminary data.</text>
</comment>
<gene>
    <name evidence="1" type="ORF">J2S77_000798</name>
</gene>
<organism evidence="1 2">
    <name type="scientific">Alkalibacillus salilacus</name>
    <dbReference type="NCBI Taxonomy" id="284582"/>
    <lineage>
        <taxon>Bacteria</taxon>
        <taxon>Bacillati</taxon>
        <taxon>Bacillota</taxon>
        <taxon>Bacilli</taxon>
        <taxon>Bacillales</taxon>
        <taxon>Bacillaceae</taxon>
        <taxon>Alkalibacillus</taxon>
    </lineage>
</organism>
<dbReference type="EMBL" id="JAUSTQ010000002">
    <property type="protein sequence ID" value="MDQ0158842.1"/>
    <property type="molecule type" value="Genomic_DNA"/>
</dbReference>
<dbReference type="RefSeq" id="WP_306974840.1">
    <property type="nucleotide sequence ID" value="NZ_JAUSTQ010000002.1"/>
</dbReference>
<accession>A0ABT9VCZ5</accession>
<protein>
    <submittedName>
        <fullName evidence="1">Thioredoxin reductase</fullName>
    </submittedName>
</protein>
<keyword evidence="2" id="KW-1185">Reference proteome</keyword>
<dbReference type="Proteomes" id="UP001224359">
    <property type="component" value="Unassembled WGS sequence"/>
</dbReference>
<evidence type="ECO:0000313" key="2">
    <source>
        <dbReference type="Proteomes" id="UP001224359"/>
    </source>
</evidence>
<name>A0ABT9VCZ5_9BACI</name>